<sequence length="240" mass="23660">MNISATGTSSLSSLYLQQLLGSTGTSSSGEDAGTTITDLLTLSAAGQQASAGSGTDPFKADLASLQSTVASGDLAAARKAYQAMVEKMQKNGEIPADFAAVGKALESGDLSGAATALEGVQSKAGKGPQGGPPPQGANPLEEDMTTLGTLIQSGDLTSASTLFASILTKAKGLSTDDSTRSAVSALSTALDASDSSASGTAWETLMAKLQSEQASTSSSYAKTLESLAAAAYTSSAAALG</sequence>
<dbReference type="RefSeq" id="WP_316414950.1">
    <property type="nucleotide sequence ID" value="NZ_AP027080.1"/>
</dbReference>
<dbReference type="EMBL" id="AP027080">
    <property type="protein sequence ID" value="BDU72046.1"/>
    <property type="molecule type" value="Genomic_DNA"/>
</dbReference>
<evidence type="ECO:0000256" key="1">
    <source>
        <dbReference type="SAM" id="MobiDB-lite"/>
    </source>
</evidence>
<reference evidence="3" key="1">
    <citation type="journal article" date="2023" name="Int. J. Syst. Evol. Microbiol.">
        <title>Mesoterricola silvestris gen. nov., sp. nov., Mesoterricola sediminis sp. nov., Geothrix oryzae sp. nov., Geothrix edaphica sp. nov., Geothrix rubra sp. nov., and Geothrix limicola sp. nov., six novel members of Acidobacteriota isolated from soils.</title>
        <authorList>
            <person name="Itoh H."/>
            <person name="Sugisawa Y."/>
            <person name="Mise K."/>
            <person name="Xu Z."/>
            <person name="Kuniyasu M."/>
            <person name="Ushijima N."/>
            <person name="Kawano K."/>
            <person name="Kobayashi E."/>
            <person name="Shiratori Y."/>
            <person name="Masuda Y."/>
            <person name="Senoo K."/>
        </authorList>
    </citation>
    <scope>NUCLEOTIDE SEQUENCE [LARGE SCALE GENOMIC DNA]</scope>
    <source>
        <strain evidence="3">W79</strain>
    </source>
</reference>
<protein>
    <submittedName>
        <fullName evidence="2">Uncharacterized protein</fullName>
    </submittedName>
</protein>
<evidence type="ECO:0000313" key="2">
    <source>
        <dbReference type="EMBL" id="BDU72046.1"/>
    </source>
</evidence>
<evidence type="ECO:0000313" key="3">
    <source>
        <dbReference type="Proteomes" id="UP001238179"/>
    </source>
</evidence>
<dbReference type="Proteomes" id="UP001238179">
    <property type="component" value="Chromosome"/>
</dbReference>
<keyword evidence="3" id="KW-1185">Reference proteome</keyword>
<accession>A0AA48GUJ6</accession>
<name>A0AA48GUJ6_9BACT</name>
<dbReference type="KEGG" id="msil:METEAL_12200"/>
<gene>
    <name evidence="2" type="ORF">METEAL_12200</name>
</gene>
<proteinExistence type="predicted"/>
<organism evidence="2 3">
    <name type="scientific">Mesoterricola silvestris</name>
    <dbReference type="NCBI Taxonomy" id="2927979"/>
    <lineage>
        <taxon>Bacteria</taxon>
        <taxon>Pseudomonadati</taxon>
        <taxon>Acidobacteriota</taxon>
        <taxon>Holophagae</taxon>
        <taxon>Holophagales</taxon>
        <taxon>Holophagaceae</taxon>
        <taxon>Mesoterricola</taxon>
    </lineage>
</organism>
<dbReference type="AlphaFoldDB" id="A0AA48GUJ6"/>
<feature type="region of interest" description="Disordered" evidence="1">
    <location>
        <begin position="122"/>
        <end position="141"/>
    </location>
</feature>